<feature type="transmembrane region" description="Helical" evidence="7">
    <location>
        <begin position="16"/>
        <end position="35"/>
    </location>
</feature>
<dbReference type="EMBL" id="JAHCVI010000006">
    <property type="protein sequence ID" value="KAG7284578.1"/>
    <property type="molecule type" value="Genomic_DNA"/>
</dbReference>
<feature type="domain" description="Rhodopsin" evidence="8">
    <location>
        <begin position="32"/>
        <end position="140"/>
    </location>
</feature>
<evidence type="ECO:0000256" key="5">
    <source>
        <dbReference type="ARBA" id="ARBA00038359"/>
    </source>
</evidence>
<feature type="transmembrane region" description="Helical" evidence="7">
    <location>
        <begin position="47"/>
        <end position="72"/>
    </location>
</feature>
<name>A0AAD4ENN4_9PEZI</name>
<evidence type="ECO:0000256" key="2">
    <source>
        <dbReference type="ARBA" id="ARBA00022692"/>
    </source>
</evidence>
<gene>
    <name evidence="9" type="ORF">NEMBOFW57_010956</name>
</gene>
<protein>
    <recommendedName>
        <fullName evidence="8">Rhodopsin domain-containing protein</fullName>
    </recommendedName>
</protein>
<organism evidence="9 10">
    <name type="scientific">Staphylotrichum longicolle</name>
    <dbReference type="NCBI Taxonomy" id="669026"/>
    <lineage>
        <taxon>Eukaryota</taxon>
        <taxon>Fungi</taxon>
        <taxon>Dikarya</taxon>
        <taxon>Ascomycota</taxon>
        <taxon>Pezizomycotina</taxon>
        <taxon>Sordariomycetes</taxon>
        <taxon>Sordariomycetidae</taxon>
        <taxon>Sordariales</taxon>
        <taxon>Chaetomiaceae</taxon>
        <taxon>Staphylotrichum</taxon>
    </lineage>
</organism>
<dbReference type="Proteomes" id="UP001197093">
    <property type="component" value="Unassembled WGS sequence"/>
</dbReference>
<evidence type="ECO:0000256" key="1">
    <source>
        <dbReference type="ARBA" id="ARBA00004141"/>
    </source>
</evidence>
<feature type="transmembrane region" description="Helical" evidence="7">
    <location>
        <begin position="84"/>
        <end position="102"/>
    </location>
</feature>
<feature type="region of interest" description="Disordered" evidence="6">
    <location>
        <begin position="176"/>
        <end position="200"/>
    </location>
</feature>
<dbReference type="GO" id="GO:0016020">
    <property type="term" value="C:membrane"/>
    <property type="evidence" value="ECO:0007669"/>
    <property type="project" value="UniProtKB-SubCell"/>
</dbReference>
<comment type="caution">
    <text evidence="9">The sequence shown here is derived from an EMBL/GenBank/DDBJ whole genome shotgun (WGS) entry which is preliminary data.</text>
</comment>
<sequence length="317" mass="34683">MTDGDPNGDYGPQLNVLIWLLISVSGLFLFTRLYLKNCQNRGLWWDDWILLASWVALTAGGGVIAYVISLGYGKRRIPLSNLPFFGLPVNILSTLMIITNLWGKTSFGVTLLRIPVRWMRICVWCILTTLTLTLTASVLLQMSKKEKIGATIAMSMGLFAGATAAAKATTIPKVIGPDAKSTTPTASRNSSAPPAAPSSPCLPCLERDRRLNPHSEVKTITLIMSLYAKILHDLQDDKVLEDGRNGGNRRTEAADGSTTKCIFHLALFDEDIIGDAQRHGINLLGTFRRFASDKEKVKMSGSHQTPTMGGDRYDVTT</sequence>
<evidence type="ECO:0000256" key="6">
    <source>
        <dbReference type="SAM" id="MobiDB-lite"/>
    </source>
</evidence>
<keyword evidence="10" id="KW-1185">Reference proteome</keyword>
<feature type="transmembrane region" description="Helical" evidence="7">
    <location>
        <begin position="122"/>
        <end position="142"/>
    </location>
</feature>
<evidence type="ECO:0000259" key="8">
    <source>
        <dbReference type="Pfam" id="PF20684"/>
    </source>
</evidence>
<keyword evidence="4 7" id="KW-0472">Membrane</keyword>
<reference evidence="9" key="1">
    <citation type="submission" date="2023-02" db="EMBL/GenBank/DDBJ databases">
        <authorList>
            <person name="Palmer J.M."/>
        </authorList>
    </citation>
    <scope>NUCLEOTIDE SEQUENCE</scope>
    <source>
        <strain evidence="9">FW57</strain>
    </source>
</reference>
<comment type="similarity">
    <text evidence="5">Belongs to the SAT4 family.</text>
</comment>
<dbReference type="PANTHER" id="PTHR33048:SF42">
    <property type="entry name" value="INTEGRAL MEMBRANE PROTEIN"/>
    <property type="match status" value="1"/>
</dbReference>
<proteinExistence type="inferred from homology"/>
<comment type="subcellular location">
    <subcellularLocation>
        <location evidence="1">Membrane</location>
        <topology evidence="1">Multi-pass membrane protein</topology>
    </subcellularLocation>
</comment>
<keyword evidence="2 7" id="KW-0812">Transmembrane</keyword>
<evidence type="ECO:0000313" key="9">
    <source>
        <dbReference type="EMBL" id="KAG7284578.1"/>
    </source>
</evidence>
<feature type="region of interest" description="Disordered" evidence="6">
    <location>
        <begin position="295"/>
        <end position="317"/>
    </location>
</feature>
<dbReference type="InterPro" id="IPR052337">
    <property type="entry name" value="SAT4-like"/>
</dbReference>
<dbReference type="InterPro" id="IPR049326">
    <property type="entry name" value="Rhodopsin_dom_fungi"/>
</dbReference>
<evidence type="ECO:0000256" key="3">
    <source>
        <dbReference type="ARBA" id="ARBA00022989"/>
    </source>
</evidence>
<evidence type="ECO:0000256" key="7">
    <source>
        <dbReference type="SAM" id="Phobius"/>
    </source>
</evidence>
<evidence type="ECO:0000313" key="10">
    <source>
        <dbReference type="Proteomes" id="UP001197093"/>
    </source>
</evidence>
<dbReference type="AlphaFoldDB" id="A0AAD4ENN4"/>
<feature type="compositionally biased region" description="Low complexity" evidence="6">
    <location>
        <begin position="181"/>
        <end position="193"/>
    </location>
</feature>
<dbReference type="Pfam" id="PF20684">
    <property type="entry name" value="Fung_rhodopsin"/>
    <property type="match status" value="1"/>
</dbReference>
<accession>A0AAD4ENN4</accession>
<keyword evidence="3 7" id="KW-1133">Transmembrane helix</keyword>
<evidence type="ECO:0000256" key="4">
    <source>
        <dbReference type="ARBA" id="ARBA00023136"/>
    </source>
</evidence>
<dbReference type="PANTHER" id="PTHR33048">
    <property type="entry name" value="PTH11-LIKE INTEGRAL MEMBRANE PROTEIN (AFU_ORTHOLOGUE AFUA_5G11245)"/>
    <property type="match status" value="1"/>
</dbReference>